<organism evidence="1 2">
    <name type="scientific">Aquimarina addita</name>
    <dbReference type="NCBI Taxonomy" id="870485"/>
    <lineage>
        <taxon>Bacteria</taxon>
        <taxon>Pseudomonadati</taxon>
        <taxon>Bacteroidota</taxon>
        <taxon>Flavobacteriia</taxon>
        <taxon>Flavobacteriales</taxon>
        <taxon>Flavobacteriaceae</taxon>
        <taxon>Aquimarina</taxon>
    </lineage>
</organism>
<evidence type="ECO:0000313" key="1">
    <source>
        <dbReference type="EMBL" id="GAA3509637.1"/>
    </source>
</evidence>
<name>A0ABP6UJF2_9FLAO</name>
<dbReference type="Proteomes" id="UP001500459">
    <property type="component" value="Unassembled WGS sequence"/>
</dbReference>
<accession>A0ABP6UJF2</accession>
<sequence>MGNLIFLPIRISIKQIIKRLSREKINMDNGLILLVISGTKFTIKNVINMINPEDRIVP</sequence>
<protein>
    <submittedName>
        <fullName evidence="1">Uncharacterized protein</fullName>
    </submittedName>
</protein>
<proteinExistence type="predicted"/>
<evidence type="ECO:0000313" key="2">
    <source>
        <dbReference type="Proteomes" id="UP001500459"/>
    </source>
</evidence>
<reference evidence="2" key="1">
    <citation type="journal article" date="2019" name="Int. J. Syst. Evol. Microbiol.">
        <title>The Global Catalogue of Microorganisms (GCM) 10K type strain sequencing project: providing services to taxonomists for standard genome sequencing and annotation.</title>
        <authorList>
            <consortium name="The Broad Institute Genomics Platform"/>
            <consortium name="The Broad Institute Genome Sequencing Center for Infectious Disease"/>
            <person name="Wu L."/>
            <person name="Ma J."/>
        </authorList>
    </citation>
    <scope>NUCLEOTIDE SEQUENCE [LARGE SCALE GENOMIC DNA]</scope>
    <source>
        <strain evidence="2">JCM 17106</strain>
    </source>
</reference>
<comment type="caution">
    <text evidence="1">The sequence shown here is derived from an EMBL/GenBank/DDBJ whole genome shotgun (WGS) entry which is preliminary data.</text>
</comment>
<keyword evidence="2" id="KW-1185">Reference proteome</keyword>
<gene>
    <name evidence="1" type="ORF">GCM10022393_22900</name>
</gene>
<dbReference type="EMBL" id="BAABCW010000008">
    <property type="protein sequence ID" value="GAA3509637.1"/>
    <property type="molecule type" value="Genomic_DNA"/>
</dbReference>